<evidence type="ECO:0000313" key="4">
    <source>
        <dbReference type="EnsemblPlants" id="Pp3c10_12460V3.1"/>
    </source>
</evidence>
<reference evidence="3 5" key="2">
    <citation type="journal article" date="2018" name="Plant J.">
        <title>The Physcomitrella patens chromosome-scale assembly reveals moss genome structure and evolution.</title>
        <authorList>
            <person name="Lang D."/>
            <person name="Ullrich K.K."/>
            <person name="Murat F."/>
            <person name="Fuchs J."/>
            <person name="Jenkins J."/>
            <person name="Haas F.B."/>
            <person name="Piednoel M."/>
            <person name="Gundlach H."/>
            <person name="Van Bel M."/>
            <person name="Meyberg R."/>
            <person name="Vives C."/>
            <person name="Morata J."/>
            <person name="Symeonidi A."/>
            <person name="Hiss M."/>
            <person name="Muchero W."/>
            <person name="Kamisugi Y."/>
            <person name="Saleh O."/>
            <person name="Blanc G."/>
            <person name="Decker E.L."/>
            <person name="van Gessel N."/>
            <person name="Grimwood J."/>
            <person name="Hayes R.D."/>
            <person name="Graham S.W."/>
            <person name="Gunter L.E."/>
            <person name="McDaniel S.F."/>
            <person name="Hoernstein S.N.W."/>
            <person name="Larsson A."/>
            <person name="Li F.W."/>
            <person name="Perroud P.F."/>
            <person name="Phillips J."/>
            <person name="Ranjan P."/>
            <person name="Rokshar D.S."/>
            <person name="Rothfels C.J."/>
            <person name="Schneider L."/>
            <person name="Shu S."/>
            <person name="Stevenson D.W."/>
            <person name="Thummler F."/>
            <person name="Tillich M."/>
            <person name="Villarreal Aguilar J.C."/>
            <person name="Widiez T."/>
            <person name="Wong G.K."/>
            <person name="Wymore A."/>
            <person name="Zhang Y."/>
            <person name="Zimmer A.D."/>
            <person name="Quatrano R.S."/>
            <person name="Mayer K.F.X."/>
            <person name="Goodstein D."/>
            <person name="Casacuberta J.M."/>
            <person name="Vandepoele K."/>
            <person name="Reski R."/>
            <person name="Cuming A.C."/>
            <person name="Tuskan G.A."/>
            <person name="Maumus F."/>
            <person name="Salse J."/>
            <person name="Schmutz J."/>
            <person name="Rensing S.A."/>
        </authorList>
    </citation>
    <scope>NUCLEOTIDE SEQUENCE [LARGE SCALE GENOMIC DNA]</scope>
    <source>
        <strain evidence="4 5">cv. Gransden 2004</strain>
    </source>
</reference>
<feature type="compositionally biased region" description="Basic residues" evidence="1">
    <location>
        <begin position="178"/>
        <end position="187"/>
    </location>
</feature>
<dbReference type="Proteomes" id="UP000006727">
    <property type="component" value="Chromosome 10"/>
</dbReference>
<dbReference type="Gramene" id="Pp3c10_12460V3.1">
    <property type="protein sequence ID" value="Pp3c10_12460V3.1"/>
    <property type="gene ID" value="Pp3c10_12460"/>
</dbReference>
<gene>
    <name evidence="3" type="ORF">PHYPA_013796</name>
</gene>
<dbReference type="AlphaFoldDB" id="A0A2K1JYS4"/>
<keyword evidence="2" id="KW-0472">Membrane</keyword>
<keyword evidence="5" id="KW-1185">Reference proteome</keyword>
<feature type="region of interest" description="Disordered" evidence="1">
    <location>
        <begin position="164"/>
        <end position="187"/>
    </location>
</feature>
<protein>
    <submittedName>
        <fullName evidence="3 4">Uncharacterized protein</fullName>
    </submittedName>
</protein>
<name>A0A2K1JYS4_PHYPA</name>
<evidence type="ECO:0000256" key="1">
    <source>
        <dbReference type="SAM" id="MobiDB-lite"/>
    </source>
</evidence>
<organism evidence="3">
    <name type="scientific">Physcomitrium patens</name>
    <name type="common">Spreading-leaved earth moss</name>
    <name type="synonym">Physcomitrella patens</name>
    <dbReference type="NCBI Taxonomy" id="3218"/>
    <lineage>
        <taxon>Eukaryota</taxon>
        <taxon>Viridiplantae</taxon>
        <taxon>Streptophyta</taxon>
        <taxon>Embryophyta</taxon>
        <taxon>Bryophyta</taxon>
        <taxon>Bryophytina</taxon>
        <taxon>Bryopsida</taxon>
        <taxon>Funariidae</taxon>
        <taxon>Funariales</taxon>
        <taxon>Funariaceae</taxon>
        <taxon>Physcomitrium</taxon>
    </lineage>
</organism>
<dbReference type="EnsemblPlants" id="Pp3c10_12460V3.1">
    <property type="protein sequence ID" value="Pp3c10_12460V3.1"/>
    <property type="gene ID" value="Pp3c10_12460"/>
</dbReference>
<reference evidence="3 5" key="1">
    <citation type="journal article" date="2008" name="Science">
        <title>The Physcomitrella genome reveals evolutionary insights into the conquest of land by plants.</title>
        <authorList>
            <person name="Rensing S."/>
            <person name="Lang D."/>
            <person name="Zimmer A."/>
            <person name="Terry A."/>
            <person name="Salamov A."/>
            <person name="Shapiro H."/>
            <person name="Nishiyama T."/>
            <person name="Perroud P.-F."/>
            <person name="Lindquist E."/>
            <person name="Kamisugi Y."/>
            <person name="Tanahashi T."/>
            <person name="Sakakibara K."/>
            <person name="Fujita T."/>
            <person name="Oishi K."/>
            <person name="Shin-I T."/>
            <person name="Kuroki Y."/>
            <person name="Toyoda A."/>
            <person name="Suzuki Y."/>
            <person name="Hashimoto A."/>
            <person name="Yamaguchi K."/>
            <person name="Sugano A."/>
            <person name="Kohara Y."/>
            <person name="Fujiyama A."/>
            <person name="Anterola A."/>
            <person name="Aoki S."/>
            <person name="Ashton N."/>
            <person name="Barbazuk W.B."/>
            <person name="Barker E."/>
            <person name="Bennetzen J."/>
            <person name="Bezanilla M."/>
            <person name="Blankenship R."/>
            <person name="Cho S.H."/>
            <person name="Dutcher S."/>
            <person name="Estelle M."/>
            <person name="Fawcett J.A."/>
            <person name="Gundlach H."/>
            <person name="Hanada K."/>
            <person name="Heyl A."/>
            <person name="Hicks K.A."/>
            <person name="Hugh J."/>
            <person name="Lohr M."/>
            <person name="Mayer K."/>
            <person name="Melkozernov A."/>
            <person name="Murata T."/>
            <person name="Nelson D."/>
            <person name="Pils B."/>
            <person name="Prigge M."/>
            <person name="Reiss B."/>
            <person name="Renner T."/>
            <person name="Rombauts S."/>
            <person name="Rushton P."/>
            <person name="Sanderfoot A."/>
            <person name="Schween G."/>
            <person name="Shiu S.-H."/>
            <person name="Stueber K."/>
            <person name="Theodoulou F.L."/>
            <person name="Tu H."/>
            <person name="Van de Peer Y."/>
            <person name="Verrier P.J."/>
            <person name="Waters E."/>
            <person name="Wood A."/>
            <person name="Yang L."/>
            <person name="Cove D."/>
            <person name="Cuming A."/>
            <person name="Hasebe M."/>
            <person name="Lucas S."/>
            <person name="Mishler D.B."/>
            <person name="Reski R."/>
            <person name="Grigoriev I."/>
            <person name="Quatrano R.S."/>
            <person name="Boore J.L."/>
        </authorList>
    </citation>
    <scope>NUCLEOTIDE SEQUENCE [LARGE SCALE GENOMIC DNA]</scope>
    <source>
        <strain evidence="4 5">cv. Gransden 2004</strain>
    </source>
</reference>
<accession>A0A2K1JYS4</accession>
<evidence type="ECO:0000313" key="5">
    <source>
        <dbReference type="Proteomes" id="UP000006727"/>
    </source>
</evidence>
<sequence>MVSCCDPLLKGLSMRSTGWESKQLASTLIPSLTPGFSSSSLRGVSNRVTMAMEMRRIFARSLRGASHVVVAAMATSKPAENGFTADIWSGRIRRGKENKQGVGPIRAMGDETMWITASSAVALVVALAAFAALGGYLLSMGVDNEERGEVEKIEKLKEQGVYENPERTQYEDQGVTTRTRKRRISKY</sequence>
<feature type="transmembrane region" description="Helical" evidence="2">
    <location>
        <begin position="113"/>
        <end position="138"/>
    </location>
</feature>
<reference evidence="4" key="3">
    <citation type="submission" date="2020-12" db="UniProtKB">
        <authorList>
            <consortium name="EnsemblPlants"/>
        </authorList>
    </citation>
    <scope>IDENTIFICATION</scope>
</reference>
<dbReference type="InParanoid" id="A0A2K1JYS4"/>
<keyword evidence="2" id="KW-1133">Transmembrane helix</keyword>
<evidence type="ECO:0000256" key="2">
    <source>
        <dbReference type="SAM" id="Phobius"/>
    </source>
</evidence>
<evidence type="ECO:0000313" key="3">
    <source>
        <dbReference type="EMBL" id="PNR46676.1"/>
    </source>
</evidence>
<dbReference type="EMBL" id="ABEU02000010">
    <property type="protein sequence ID" value="PNR46676.1"/>
    <property type="molecule type" value="Genomic_DNA"/>
</dbReference>
<keyword evidence="2" id="KW-0812">Transmembrane</keyword>
<proteinExistence type="predicted"/>